<gene>
    <name evidence="2" type="ORF">g.102735</name>
</gene>
<evidence type="ECO:0000259" key="1">
    <source>
        <dbReference type="Pfam" id="PF25273"/>
    </source>
</evidence>
<name>A0A2S2R5X2_9HEMI</name>
<evidence type="ECO:0000313" key="2">
    <source>
        <dbReference type="EMBL" id="MBY85416.1"/>
    </source>
</evidence>
<dbReference type="Pfam" id="PF25273">
    <property type="entry name" value="DUF7869"/>
    <property type="match status" value="1"/>
</dbReference>
<protein>
    <recommendedName>
        <fullName evidence="1">DUF7869 domain-containing protein</fullName>
    </recommendedName>
</protein>
<accession>A0A2S2R5X2</accession>
<sequence length="604" mass="70872">MSSESESNEDILNKRRKGVVRPQTYKRNIIKESRTHGKEYINYKGRKICQKTPHEIKCKCPAKCFKFITKEVLSDIWTTFYSMENKNSQDTYLQSLIEKKKIKRRTKSKMLTPTTENRNETNNRVVDEIDDEQLECDDQNVQKNNFKQQNSYVYKLRVNGEFFTVCKNVFIATHGITADRVRRLTFLLSNNKMPEDKRGKNISGNAIPGDICVKIHQHINRFSVKNTHYGGKPKKYLDARLNIVKMHQMFVKDYPDLAVKVKYNFYYKYFKENFNYTFGRPQVDVCSQCESLNTKIRDPALSESAKRGAAGELILHKRRAKNFYTKLNTAKENKDDNTVVLCFDYMSNLPLPNIPVQEVFYMRQLWVNIFCIHDVKTNQAKMYMYHEGEASKSPNEVCSFLLHYFENCIPDNTKNIILFSDGAAGQNKNHTIVRFLMNLCDRGKFEAITHFFPVRGHSFLPCDRDFGSIKRLLRKTDRIYTPQQYAQLIIEASRCSRFSVHEVQTNEILRFKNWWPFSYKKTVKSDETSRRGIHKDDRITFKISSYKQFIFRHRLPGKVEVKTFNNGLSSSTFTFRKTNQSPDLPTTKAYPIGKVPINKKKLKT</sequence>
<dbReference type="PANTHER" id="PTHR10773">
    <property type="entry name" value="DNA-DIRECTED RNA POLYMERASES I, II, AND III SUBUNIT RPABC2"/>
    <property type="match status" value="1"/>
</dbReference>
<organism evidence="2">
    <name type="scientific">Sipha flava</name>
    <name type="common">yellow sugarcane aphid</name>
    <dbReference type="NCBI Taxonomy" id="143950"/>
    <lineage>
        <taxon>Eukaryota</taxon>
        <taxon>Metazoa</taxon>
        <taxon>Ecdysozoa</taxon>
        <taxon>Arthropoda</taxon>
        <taxon>Hexapoda</taxon>
        <taxon>Insecta</taxon>
        <taxon>Pterygota</taxon>
        <taxon>Neoptera</taxon>
        <taxon>Paraneoptera</taxon>
        <taxon>Hemiptera</taxon>
        <taxon>Sternorrhyncha</taxon>
        <taxon>Aphidomorpha</taxon>
        <taxon>Aphidoidea</taxon>
        <taxon>Aphididae</taxon>
        <taxon>Sipha</taxon>
    </lineage>
</organism>
<dbReference type="PANTHER" id="PTHR10773:SF19">
    <property type="match status" value="1"/>
</dbReference>
<proteinExistence type="predicted"/>
<reference evidence="2" key="1">
    <citation type="submission" date="2018-04" db="EMBL/GenBank/DDBJ databases">
        <title>Transcriptome assembly of Sipha flava.</title>
        <authorList>
            <person name="Scully E.D."/>
            <person name="Geib S.M."/>
            <person name="Palmer N.A."/>
            <person name="Koch K."/>
            <person name="Bradshaw J."/>
            <person name="Heng-Moss T."/>
            <person name="Sarath G."/>
        </authorList>
    </citation>
    <scope>NUCLEOTIDE SEQUENCE</scope>
</reference>
<dbReference type="EMBL" id="GGMS01016213">
    <property type="protein sequence ID" value="MBY85416.1"/>
    <property type="molecule type" value="Transcribed_RNA"/>
</dbReference>
<dbReference type="AlphaFoldDB" id="A0A2S2R5X2"/>
<dbReference type="OrthoDB" id="6627773at2759"/>
<feature type="domain" description="DUF7869" evidence="1">
    <location>
        <begin position="378"/>
        <end position="517"/>
    </location>
</feature>
<dbReference type="InterPro" id="IPR057191">
    <property type="entry name" value="DUF7869"/>
</dbReference>